<name>M1Z262_NITG3</name>
<evidence type="ECO:0000313" key="3">
    <source>
        <dbReference type="EMBL" id="CCQ91581.1"/>
    </source>
</evidence>
<sequence>MVSSNSQPNLVRILSPKNVSLKFNTIKLEAFASMFSPGDTLQGKVMQVLQGGRAIVQFQGKPVLLGSAQNLKPGQLLTAKVEQISPEPVLKLIDFGPTTSRSRTPSTQKAGATSDVTTTLSKRAMREGQSGSSSPTALESKETKTGVFNRTGLEGAGTSGKSGSGASISRTPGTNSPHPDSIQPVKVETTSTAKANRSGQQGNASASVTRLSPHGEKRASVEPVFSRQDLNRLQIDPRGRTVLHTVRPQDAGTLVVQTQGREEMAIKLPSPYLFRPGDPVVVAPRKVQSGYVLEARPADQVIRPVTPSLLKPLMTTQQPIDEMVSTLKQAVDHPVLLRESKIDPELLGKLRDTLRLLSPSSENKLEAPRMQEMVDRSGIHYETKVRNLLLQEGGNDRFQRLQLDLKGQLMELATRLEEATQKTGTPLRQLQDVLQAVHRSVQNIEFHQLSNQFAKQEQIPQLLPLPQSLFEGGSQLKIYVRRDWEGDSQSSDPENKSFNMVFFLDMTALGPLRVDTSMRPEGLSVSIETENPVVKTFLENHLLDLKTRMQELGFAIRVSTILKEQVDRDLPDHLTQWVIQEPTRLVDIET</sequence>
<evidence type="ECO:0000256" key="1">
    <source>
        <dbReference type="SAM" id="MobiDB-lite"/>
    </source>
</evidence>
<evidence type="ECO:0000313" key="4">
    <source>
        <dbReference type="Proteomes" id="UP000011704"/>
    </source>
</evidence>
<dbReference type="InterPro" id="IPR038610">
    <property type="entry name" value="FliK-like_C_sf"/>
</dbReference>
<feature type="compositionally biased region" description="Gly residues" evidence="1">
    <location>
        <begin position="154"/>
        <end position="163"/>
    </location>
</feature>
<dbReference type="InterPro" id="IPR021136">
    <property type="entry name" value="Flagellar_hook_control-like_C"/>
</dbReference>
<keyword evidence="4" id="KW-1185">Reference proteome</keyword>
<dbReference type="AlphaFoldDB" id="M1Z262"/>
<feature type="domain" description="Flagellar hook-length control protein-like C-terminal" evidence="2">
    <location>
        <begin position="489"/>
        <end position="556"/>
    </location>
</feature>
<accession>M1Z262</accession>
<reference evidence="3 4" key="1">
    <citation type="journal article" date="2013" name="Front. Microbiol.">
        <title>The genome of Nitrospina gracilis illuminates the metabolism and evolution of the major marine nitrite oxidizer.</title>
        <authorList>
            <person name="Luecker S."/>
            <person name="Nowka B."/>
            <person name="Rattei T."/>
            <person name="Spieck E."/>
            <person name="and Daims H."/>
        </authorList>
    </citation>
    <scope>NUCLEOTIDE SEQUENCE [LARGE SCALE GENOMIC DNA]</scope>
    <source>
        <strain evidence="3 4">3/211</strain>
    </source>
</reference>
<protein>
    <recommendedName>
        <fullName evidence="2">Flagellar hook-length control protein-like C-terminal domain-containing protein</fullName>
    </recommendedName>
</protein>
<proteinExistence type="predicted"/>
<gene>
    <name evidence="3" type="ORF">NITGR_730039</name>
</gene>
<comment type="caution">
    <text evidence="3">The sequence shown here is derived from an EMBL/GenBank/DDBJ whole genome shotgun (WGS) entry which is preliminary data.</text>
</comment>
<dbReference type="HOGENOM" id="CLU_462184_0_0_0"/>
<organism evidence="3 4">
    <name type="scientific">Nitrospina gracilis (strain 3/211)</name>
    <dbReference type="NCBI Taxonomy" id="1266370"/>
    <lineage>
        <taxon>Bacteria</taxon>
        <taxon>Pseudomonadati</taxon>
        <taxon>Nitrospinota/Tectimicrobiota group</taxon>
        <taxon>Nitrospinota</taxon>
        <taxon>Nitrospinia</taxon>
        <taxon>Nitrospinales</taxon>
        <taxon>Nitrospinaceae</taxon>
        <taxon>Nitrospina</taxon>
    </lineage>
</organism>
<dbReference type="EMBL" id="CAQJ01000081">
    <property type="protein sequence ID" value="CCQ91581.1"/>
    <property type="molecule type" value="Genomic_DNA"/>
</dbReference>
<feature type="compositionally biased region" description="Polar residues" evidence="1">
    <location>
        <begin position="108"/>
        <end position="121"/>
    </location>
</feature>
<dbReference type="Pfam" id="PF02120">
    <property type="entry name" value="Flg_hook"/>
    <property type="match status" value="1"/>
</dbReference>
<evidence type="ECO:0000259" key="2">
    <source>
        <dbReference type="Pfam" id="PF02120"/>
    </source>
</evidence>
<dbReference type="Gene3D" id="3.30.750.140">
    <property type="match status" value="1"/>
</dbReference>
<dbReference type="Proteomes" id="UP000011704">
    <property type="component" value="Unassembled WGS sequence"/>
</dbReference>
<dbReference type="InParanoid" id="M1Z262"/>
<feature type="compositionally biased region" description="Low complexity" evidence="1">
    <location>
        <begin position="97"/>
        <end position="107"/>
    </location>
</feature>
<dbReference type="STRING" id="1266370.NITGR_730039"/>
<feature type="compositionally biased region" description="Polar residues" evidence="1">
    <location>
        <begin position="188"/>
        <end position="210"/>
    </location>
</feature>
<feature type="region of interest" description="Disordered" evidence="1">
    <location>
        <begin position="94"/>
        <end position="225"/>
    </location>
</feature>